<evidence type="ECO:0000313" key="1">
    <source>
        <dbReference type="EMBL" id="MCQ8771638.1"/>
    </source>
</evidence>
<reference evidence="1" key="1">
    <citation type="submission" date="2022-06" db="EMBL/GenBank/DDBJ databases">
        <title>WGS of actinobacteria.</title>
        <authorList>
            <person name="Thawai C."/>
        </authorList>
    </citation>
    <scope>NUCLEOTIDE SEQUENCE</scope>
    <source>
        <strain evidence="1">AA8</strain>
    </source>
</reference>
<dbReference type="InterPro" id="IPR045592">
    <property type="entry name" value="DUF6461"/>
</dbReference>
<organism evidence="1 2">
    <name type="scientific">Streptomyces telluris</name>
    <dbReference type="NCBI Taxonomy" id="2720021"/>
    <lineage>
        <taxon>Bacteria</taxon>
        <taxon>Bacillati</taxon>
        <taxon>Actinomycetota</taxon>
        <taxon>Actinomycetes</taxon>
        <taxon>Kitasatosporales</taxon>
        <taxon>Streptomycetaceae</taxon>
        <taxon>Streptomyces</taxon>
    </lineage>
</organism>
<proteinExistence type="predicted"/>
<dbReference type="Pfam" id="PF20062">
    <property type="entry name" value="DUF6461"/>
    <property type="match status" value="1"/>
</dbReference>
<gene>
    <name evidence="1" type="ORF">NQU55_17980</name>
</gene>
<protein>
    <submittedName>
        <fullName evidence="1">DUF6461 domain-containing protein</fullName>
    </submittedName>
</protein>
<sequence length="232" mass="26352">MRDGMCDDLRDGLRDGIQWLIDLHFWDSSIIFARGMGPDELAARMGGDTPPAERRLINDLEAWDAVFDGQYRPGEDGDGLIRVGRNGDWSFALEYGDSTGRDRLLDVSRDGAEAVRLDPMPEHPPKVFNYARGGQLICSFGIGEEHWRWGTEPDLLLTELIEQSVLLPGGHDRARQNDEHYKDRDRRTFGVIERHFGLSLPREHLVEGSFLPFFVVRGTPEIDDFEEPTDDA</sequence>
<keyword evidence="2" id="KW-1185">Reference proteome</keyword>
<dbReference type="AlphaFoldDB" id="A0A9X2LI75"/>
<name>A0A9X2LI75_9ACTN</name>
<evidence type="ECO:0000313" key="2">
    <source>
        <dbReference type="Proteomes" id="UP001142374"/>
    </source>
</evidence>
<dbReference type="EMBL" id="JANIID010000015">
    <property type="protein sequence ID" value="MCQ8771638.1"/>
    <property type="molecule type" value="Genomic_DNA"/>
</dbReference>
<dbReference type="Proteomes" id="UP001142374">
    <property type="component" value="Unassembled WGS sequence"/>
</dbReference>
<comment type="caution">
    <text evidence="1">The sequence shown here is derived from an EMBL/GenBank/DDBJ whole genome shotgun (WGS) entry which is preliminary data.</text>
</comment>
<accession>A0A9X2LI75</accession>
<dbReference type="RefSeq" id="WP_256790838.1">
    <property type="nucleotide sequence ID" value="NZ_JANIID010000015.1"/>
</dbReference>